<reference evidence="3" key="1">
    <citation type="journal article" date="2014" name="Genome Announc.">
        <title>Genome sequence and annotation of Acremonium chrysogenum, producer of the beta-lactam antibiotic cephalosporin C.</title>
        <authorList>
            <person name="Terfehr D."/>
            <person name="Dahlmann T.A."/>
            <person name="Specht T."/>
            <person name="Zadra I."/>
            <person name="Kuernsteiner H."/>
            <person name="Kueck U."/>
        </authorList>
    </citation>
    <scope>NUCLEOTIDE SEQUENCE [LARGE SCALE GENOMIC DNA]</scope>
    <source>
        <strain evidence="3">ATCC 11550 / CBS 779.69 / DSM 880 / IAM 14645 / JCM 23072 / IMI 49137</strain>
    </source>
</reference>
<evidence type="ECO:0000313" key="3">
    <source>
        <dbReference type="Proteomes" id="UP000029964"/>
    </source>
</evidence>
<dbReference type="GO" id="GO:0003852">
    <property type="term" value="F:2-isopropylmalate synthase activity"/>
    <property type="evidence" value="ECO:0007669"/>
    <property type="project" value="TreeGrafter"/>
</dbReference>
<dbReference type="STRING" id="857340.A0A086SV62"/>
<dbReference type="GO" id="GO:0009098">
    <property type="term" value="P:L-leucine biosynthetic process"/>
    <property type="evidence" value="ECO:0007669"/>
    <property type="project" value="TreeGrafter"/>
</dbReference>
<dbReference type="GO" id="GO:0005739">
    <property type="term" value="C:mitochondrion"/>
    <property type="evidence" value="ECO:0007669"/>
    <property type="project" value="TreeGrafter"/>
</dbReference>
<name>A0A086SV62_HAPC1</name>
<dbReference type="PANTHER" id="PTHR46911">
    <property type="match status" value="1"/>
</dbReference>
<feature type="region of interest" description="Disordered" evidence="1">
    <location>
        <begin position="19"/>
        <end position="72"/>
    </location>
</feature>
<feature type="compositionally biased region" description="Polar residues" evidence="1">
    <location>
        <begin position="43"/>
        <end position="59"/>
    </location>
</feature>
<dbReference type="Gene3D" id="3.20.20.70">
    <property type="entry name" value="Aldolase class I"/>
    <property type="match status" value="1"/>
</dbReference>
<keyword evidence="3" id="KW-1185">Reference proteome</keyword>
<evidence type="ECO:0000313" key="2">
    <source>
        <dbReference type="EMBL" id="KFH40994.1"/>
    </source>
</evidence>
<accession>A0A086SV62</accession>
<evidence type="ECO:0000256" key="1">
    <source>
        <dbReference type="SAM" id="MobiDB-lite"/>
    </source>
</evidence>
<proteinExistence type="predicted"/>
<dbReference type="HOGENOM" id="CLU_2721623_0_0_1"/>
<dbReference type="Proteomes" id="UP000029964">
    <property type="component" value="Unassembled WGS sequence"/>
</dbReference>
<protein>
    <submittedName>
        <fullName evidence="2">2-isopropylmalate synthase-like protein</fullName>
    </submittedName>
</protein>
<organism evidence="2 3">
    <name type="scientific">Hapsidospora chrysogenum (strain ATCC 11550 / CBS 779.69 / DSM 880 / IAM 14645 / JCM 23072 / IMI 49137)</name>
    <name type="common">Acremonium chrysogenum</name>
    <dbReference type="NCBI Taxonomy" id="857340"/>
    <lineage>
        <taxon>Eukaryota</taxon>
        <taxon>Fungi</taxon>
        <taxon>Dikarya</taxon>
        <taxon>Ascomycota</taxon>
        <taxon>Pezizomycotina</taxon>
        <taxon>Sordariomycetes</taxon>
        <taxon>Hypocreomycetidae</taxon>
        <taxon>Hypocreales</taxon>
        <taxon>Bionectriaceae</taxon>
        <taxon>Hapsidospora</taxon>
    </lineage>
</organism>
<comment type="caution">
    <text evidence="2">The sequence shown here is derived from an EMBL/GenBank/DDBJ whole genome shotgun (WGS) entry which is preliminary data.</text>
</comment>
<gene>
    <name evidence="2" type="ORF">ACRE_083030</name>
</gene>
<dbReference type="OrthoDB" id="418791at2759"/>
<dbReference type="EMBL" id="JPKY01000152">
    <property type="protein sequence ID" value="KFH40994.1"/>
    <property type="molecule type" value="Genomic_DNA"/>
</dbReference>
<dbReference type="PANTHER" id="PTHR46911:SF1">
    <property type="entry name" value="2-ISOPROPYLMALATE SYNTHASE"/>
    <property type="match status" value="1"/>
</dbReference>
<dbReference type="InterPro" id="IPR013785">
    <property type="entry name" value="Aldolase_TIM"/>
</dbReference>
<sequence length="72" mass="8374">MPMLKEPWKKYKKFQPVNLPDRQWPSKSLDKAPRWLATDLRDGNQSLPDPMASSPSNGSLGRYTTKEEKRNE</sequence>
<dbReference type="AlphaFoldDB" id="A0A086SV62"/>